<dbReference type="InterPro" id="IPR041368">
    <property type="entry name" value="DRP_C"/>
</dbReference>
<keyword evidence="2" id="KW-0540">Nuclease</keyword>
<dbReference type="InterPro" id="IPR043025">
    <property type="entry name" value="DRP_PD-(D/E)XK_dom"/>
</dbReference>
<feature type="domain" description="Dam-replacing protein HTH" evidence="1">
    <location>
        <begin position="187"/>
        <end position="253"/>
    </location>
</feature>
<sequence>MQLSLYQKDVLQNYKSNSQIARVLTENWFVSQMYCPCCLNPRIVDYPNNQKASDFFCEKCKNDFQLKSSKKPFGKKVVDGEFNTMVSVIKKGDSPNFFILQYSLEDWRVKSLLMIPKFFVILSMLEKRNPLSINARRSGWTGCNFLLDKLPNEGKIPIIKDEKILEKKVINKTWRKMFFLANKKPELRGWTSDVLKIVQEQDKEFKLKDIYKYENYFRELHPTNNNIQAKIRQQLQILRDNKIIKFKERGIYEVLE</sequence>
<dbReference type="InterPro" id="IPR010324">
    <property type="entry name" value="DRP"/>
</dbReference>
<dbReference type="GO" id="GO:0004519">
    <property type="term" value="F:endonuclease activity"/>
    <property type="evidence" value="ECO:0007669"/>
    <property type="project" value="UniProtKB-KW"/>
</dbReference>
<evidence type="ECO:0000259" key="1">
    <source>
        <dbReference type="Pfam" id="PF17726"/>
    </source>
</evidence>
<gene>
    <name evidence="2" type="ORF">GIS02_04100</name>
</gene>
<dbReference type="Pfam" id="PF17726">
    <property type="entry name" value="DpnI_C"/>
    <property type="match status" value="1"/>
</dbReference>
<protein>
    <submittedName>
        <fullName evidence="2">Restriction endonuclease</fullName>
    </submittedName>
</protein>
<dbReference type="Gene3D" id="1.10.10.10">
    <property type="entry name" value="Winged helix-like DNA-binding domain superfamily/Winged helix DNA-binding domain"/>
    <property type="match status" value="1"/>
</dbReference>
<dbReference type="Proteomes" id="UP000606580">
    <property type="component" value="Unassembled WGS sequence"/>
</dbReference>
<organism evidence="2 3">
    <name type="scientific">Candidatus Ethanoperedens thermophilum</name>
    <dbReference type="NCBI Taxonomy" id="2766897"/>
    <lineage>
        <taxon>Archaea</taxon>
        <taxon>Methanobacteriati</taxon>
        <taxon>Methanobacteriota</taxon>
        <taxon>Stenosarchaea group</taxon>
        <taxon>Methanomicrobia</taxon>
        <taxon>Methanosarcinales</taxon>
        <taxon>Methanosarcinales incertae sedis</taxon>
        <taxon>GOM Arc I cluster</taxon>
        <taxon>Candidatus Ethanoperedens</taxon>
    </lineage>
</organism>
<proteinExistence type="predicted"/>
<reference evidence="2" key="1">
    <citation type="journal article" date="2020" name="MBio">
        <title>'Candidatus Ethanoperedens,' a Thermophilic Genus of Archaea Mediating the Anaerobic Oxidation of Ethane.</title>
        <authorList>
            <person name="Hahn C.J."/>
            <person name="Laso-Perez R."/>
            <person name="Vulcano F."/>
            <person name="Vaziourakis K.M."/>
            <person name="Stokke R."/>
            <person name="Steen I.H."/>
            <person name="Teske A."/>
            <person name="Boetius A."/>
            <person name="Liebeke M."/>
            <person name="Amann R."/>
            <person name="Knittel K."/>
            <person name="Wegener G."/>
        </authorList>
    </citation>
    <scope>NUCLEOTIDE SEQUENCE</scope>
    <source>
        <strain evidence="2">GoM-Arc1-LC-WB58</strain>
    </source>
</reference>
<evidence type="ECO:0000313" key="3">
    <source>
        <dbReference type="Proteomes" id="UP000606580"/>
    </source>
</evidence>
<evidence type="ECO:0000313" key="2">
    <source>
        <dbReference type="EMBL" id="NMG83370.1"/>
    </source>
</evidence>
<keyword evidence="2" id="KW-0378">Hydrolase</keyword>
<comment type="caution">
    <text evidence="2">The sequence shown here is derived from an EMBL/GenBank/DDBJ whole genome shotgun (WGS) entry which is preliminary data.</text>
</comment>
<dbReference type="EMBL" id="WNEG01000078">
    <property type="protein sequence ID" value="NMG83370.1"/>
    <property type="molecule type" value="Genomic_DNA"/>
</dbReference>
<dbReference type="AlphaFoldDB" id="A0A848D9F6"/>
<accession>A0A848D9F6</accession>
<dbReference type="Gene3D" id="3.40.210.30">
    <property type="entry name" value="Dam replacing family, catalytic PD-(D/E)XK domain"/>
    <property type="match status" value="1"/>
</dbReference>
<keyword evidence="2" id="KW-0255">Endonuclease</keyword>
<name>A0A848D9F6_9EURY</name>
<dbReference type="InterPro" id="IPR036388">
    <property type="entry name" value="WH-like_DNA-bd_sf"/>
</dbReference>
<dbReference type="Pfam" id="PF06044">
    <property type="entry name" value="DpnI"/>
    <property type="match status" value="1"/>
</dbReference>
<dbReference type="CDD" id="cd22319">
    <property type="entry name" value="DpnI-like"/>
    <property type="match status" value="1"/>
</dbReference>